<comment type="caution">
    <text evidence="2">The sequence shown here is derived from an EMBL/GenBank/DDBJ whole genome shotgun (WGS) entry which is preliminary data.</text>
</comment>
<sequence length="252" mass="27877">MNLRTWLFIPLIFAVSASVAAADFGRDEHAARILKITALDWEPYSASSMATGGNAIQHLRNLLGQCAIELQVEFYPWRRAQQIARQPGYLGYFPAWPTEVHDGFVSSGEVTSSHLALMAMEDSDVSVDDIDQAFSEHRIGVVKSYVYPRQFQALIERFPQSIDNGASGELSLLKMLSLGRFQLAATDPTVMEYLAERHGIGEVRVAKMLLEVPLVIAMRDGLDNQDNIALIKRLLSAQAGTPLQGELCTIAR</sequence>
<dbReference type="Proteomes" id="UP000243451">
    <property type="component" value="Unassembled WGS sequence"/>
</dbReference>
<evidence type="ECO:0000256" key="1">
    <source>
        <dbReference type="SAM" id="SignalP"/>
    </source>
</evidence>
<name>A0A2P4ER90_9GAMM</name>
<reference evidence="2 3" key="1">
    <citation type="submission" date="2018-01" db="EMBL/GenBank/DDBJ databases">
        <title>Draft genome of the type strain Pseudomonas oceani DSM 100277 isolated from the deep water in Okinawa trough, northwestern Pacific Ocean.</title>
        <authorList>
            <person name="Gomila M."/>
            <person name="Mulet M."/>
            <person name="Garcia-Valdes E."/>
            <person name="Lalucat J."/>
        </authorList>
    </citation>
    <scope>NUCLEOTIDE SEQUENCE [LARGE SCALE GENOMIC DNA]</scope>
    <source>
        <strain evidence="2 3">DSM 100277</strain>
    </source>
</reference>
<keyword evidence="1" id="KW-0732">Signal</keyword>
<dbReference type="PANTHER" id="PTHR38834:SF3">
    <property type="entry name" value="SOLUTE-BINDING PROTEIN FAMILY 3_N-TERMINAL DOMAIN-CONTAINING PROTEIN"/>
    <property type="match status" value="1"/>
</dbReference>
<dbReference type="Gene3D" id="3.40.190.10">
    <property type="entry name" value="Periplasmic binding protein-like II"/>
    <property type="match status" value="2"/>
</dbReference>
<dbReference type="RefSeq" id="WP_104739601.1">
    <property type="nucleotide sequence ID" value="NZ_BMHR01000005.1"/>
</dbReference>
<feature type="signal peptide" evidence="1">
    <location>
        <begin position="1"/>
        <end position="21"/>
    </location>
</feature>
<dbReference type="PANTHER" id="PTHR38834">
    <property type="entry name" value="PERIPLASMIC SUBSTRATE BINDING PROTEIN FAMILY 3"/>
    <property type="match status" value="1"/>
</dbReference>
<evidence type="ECO:0000313" key="2">
    <source>
        <dbReference type="EMBL" id="POB01138.1"/>
    </source>
</evidence>
<evidence type="ECO:0008006" key="4">
    <source>
        <dbReference type="Google" id="ProtNLM"/>
    </source>
</evidence>
<proteinExistence type="predicted"/>
<protein>
    <recommendedName>
        <fullName evidence="4">Solute-binding protein family 3/N-terminal domain-containing protein</fullName>
    </recommendedName>
</protein>
<dbReference type="OrthoDB" id="245568at2"/>
<accession>A0A2P4ER90</accession>
<dbReference type="EMBL" id="PPSK01000022">
    <property type="protein sequence ID" value="POB01138.1"/>
    <property type="molecule type" value="Genomic_DNA"/>
</dbReference>
<gene>
    <name evidence="2" type="ORF">C1949_16915</name>
</gene>
<dbReference type="AlphaFoldDB" id="A0A2P4ER90"/>
<evidence type="ECO:0000313" key="3">
    <source>
        <dbReference type="Proteomes" id="UP000243451"/>
    </source>
</evidence>
<dbReference type="SUPFAM" id="SSF53850">
    <property type="entry name" value="Periplasmic binding protein-like II"/>
    <property type="match status" value="1"/>
</dbReference>
<keyword evidence="3" id="KW-1185">Reference proteome</keyword>
<organism evidence="2 3">
    <name type="scientific">Halopseudomonas oceani</name>
    <dbReference type="NCBI Taxonomy" id="1708783"/>
    <lineage>
        <taxon>Bacteria</taxon>
        <taxon>Pseudomonadati</taxon>
        <taxon>Pseudomonadota</taxon>
        <taxon>Gammaproteobacteria</taxon>
        <taxon>Pseudomonadales</taxon>
        <taxon>Pseudomonadaceae</taxon>
        <taxon>Halopseudomonas</taxon>
    </lineage>
</organism>
<feature type="chain" id="PRO_5015179275" description="Solute-binding protein family 3/N-terminal domain-containing protein" evidence="1">
    <location>
        <begin position="22"/>
        <end position="252"/>
    </location>
</feature>